<reference evidence="1 2" key="1">
    <citation type="submission" date="2014-11" db="EMBL/GenBank/DDBJ databases">
        <title>Draft Genome Sequence of Brevibacterium linens AE038-8.</title>
        <authorList>
            <person name="Maizel D."/>
            <person name="Utturkar S.M."/>
            <person name="Brown S.D."/>
            <person name="Ferrero M."/>
            <person name="Rosen B.P."/>
        </authorList>
    </citation>
    <scope>NUCLEOTIDE SEQUENCE [LARGE SCALE GENOMIC DNA]</scope>
    <source>
        <strain evidence="1 2">AE038-8</strain>
    </source>
</reference>
<dbReference type="PANTHER" id="PTHR38733">
    <property type="entry name" value="PROTEIN MCRC"/>
    <property type="match status" value="1"/>
</dbReference>
<name>A0A0B9AXF5_BRELN</name>
<dbReference type="EMBL" id="JTJZ01000012">
    <property type="protein sequence ID" value="KHS54030.1"/>
    <property type="molecule type" value="Genomic_DNA"/>
</dbReference>
<dbReference type="Proteomes" id="UP000031488">
    <property type="component" value="Unassembled WGS sequence"/>
</dbReference>
<dbReference type="AlphaFoldDB" id="A0A0B9AXF5"/>
<organism evidence="1 2">
    <name type="scientific">Brevibacterium linens</name>
    <dbReference type="NCBI Taxonomy" id="1703"/>
    <lineage>
        <taxon>Bacteria</taxon>
        <taxon>Bacillati</taxon>
        <taxon>Actinomycetota</taxon>
        <taxon>Actinomycetes</taxon>
        <taxon>Micrococcales</taxon>
        <taxon>Brevibacteriaceae</taxon>
        <taxon>Brevibacterium</taxon>
    </lineage>
</organism>
<dbReference type="PANTHER" id="PTHR38733:SF1">
    <property type="entry name" value="TYPE IV METHYL-DIRECTED RESTRICTION ENZYME ECOKMCRBC"/>
    <property type="match status" value="1"/>
</dbReference>
<proteinExistence type="predicted"/>
<dbReference type="InterPro" id="IPR019292">
    <property type="entry name" value="McrC"/>
</dbReference>
<keyword evidence="2" id="KW-1185">Reference proteome</keyword>
<dbReference type="STRING" id="1703.BLSMQ_2446"/>
<dbReference type="REBASE" id="112406">
    <property type="entry name" value="Bli388McrBCP"/>
</dbReference>
<dbReference type="NCBIfam" id="NF007277">
    <property type="entry name" value="PRK09736.1"/>
    <property type="match status" value="1"/>
</dbReference>
<accession>A0A0B9AXF5</accession>
<evidence type="ECO:0000313" key="1">
    <source>
        <dbReference type="EMBL" id="KHS54030.1"/>
    </source>
</evidence>
<comment type="caution">
    <text evidence="1">The sequence shown here is derived from an EMBL/GenBank/DDBJ whole genome shotgun (WGS) entry which is preliminary data.</text>
</comment>
<dbReference type="RefSeq" id="WP_235354898.1">
    <property type="nucleotide sequence ID" value="NZ_JTJZ01000012.1"/>
</dbReference>
<dbReference type="Pfam" id="PF10117">
    <property type="entry name" value="McrBC"/>
    <property type="match status" value="1"/>
</dbReference>
<sequence length="359" mass="41169">MGYRTESRNRVKDRSIVIRNVYVMMAYAFRDIHQNGQDRFASEDFDTIHDLFAEILIRGIGSQVKRGLHRDYRRRSEELATVRGRIDLTRTSAALSMVRGRVVCEFDEYELDTLHNRILKCVMILLIRKGSVSRERQDALRRLLPYFDSVEQVAPVSIRWSQLSYSRSSASYRMLMGTCELVIRGLLPTEEPGANSLLSWVTDEAMSSLYERFLLEYFRLHHPELSPAAAKVRWDIDGEHASGTDQLPAMYTDITLRRGGRTVIIDAKYYSKTMQVSQYGKSSIHSANIYQILAYTKNADVSRNGSVSGILLYARTDAGLQPDLNVTIQGNRIAARTLDLKLPWDMLRAQLEELTTWLD</sequence>
<gene>
    <name evidence="1" type="ORF">AE0388_0491</name>
</gene>
<dbReference type="GO" id="GO:0009307">
    <property type="term" value="P:DNA restriction-modification system"/>
    <property type="evidence" value="ECO:0007669"/>
    <property type="project" value="InterPro"/>
</dbReference>
<dbReference type="PIRSF" id="PIRSF003109">
    <property type="entry name" value="McrC"/>
    <property type="match status" value="1"/>
</dbReference>
<evidence type="ECO:0000313" key="2">
    <source>
        <dbReference type="Proteomes" id="UP000031488"/>
    </source>
</evidence>
<dbReference type="InterPro" id="IPR014407">
    <property type="entry name" value="McrC_bac"/>
</dbReference>
<protein>
    <submittedName>
        <fullName evidence="1">5-methylcytosine restriction system component-like protein</fullName>
    </submittedName>
</protein>